<dbReference type="EMBL" id="ASPP01049837">
    <property type="protein sequence ID" value="ETN97406.1"/>
    <property type="molecule type" value="Genomic_DNA"/>
</dbReference>
<dbReference type="OMA" id="PMENINR"/>
<dbReference type="InterPro" id="IPR052338">
    <property type="entry name" value="Transposase_5"/>
</dbReference>
<accession>X6L8N0</accession>
<evidence type="ECO:0008006" key="6">
    <source>
        <dbReference type="Google" id="ProtNLM"/>
    </source>
</evidence>
<dbReference type="AlphaFoldDB" id="X6L8N0"/>
<dbReference type="InterPro" id="IPR047655">
    <property type="entry name" value="Transpos_IS630-like"/>
</dbReference>
<dbReference type="GO" id="GO:0006313">
    <property type="term" value="P:DNA transposition"/>
    <property type="evidence" value="ECO:0007669"/>
    <property type="project" value="InterPro"/>
</dbReference>
<sequence length="333" mass="38932">MGKHLTPFELGKIVAYKECGLSIAEIARRMSRCKATISYALQRIESRGTHERKVGSGRPKKTTNREDRRIVRTARRLRFSSANAIRRAAAPQISTTTLIRRLRAKGIRSRIAAKKVLIKKDQMKKRVKWAKEHKDWSPEMWSKVLFSDESTFCTDWRGHQRVWREKNDRYAPENIMEVPHNSKKVSVWGCFCANGVGELYRIEGELTSAQYENEVIKKCMPESADTLFMNTDWIFQQDNAPVHKSTSTTRYLSRHFNVIEWPAMSPDLNPIENIWAYLKRNVAQKNPKDENELFQAIKEEWALLSIRYLQDLVQSMPNRCKQVIKQKGWPTKY</sequence>
<dbReference type="InterPro" id="IPR002492">
    <property type="entry name" value="Transposase_Tc1-like"/>
</dbReference>
<dbReference type="PANTHER" id="PTHR23022:SF134">
    <property type="entry name" value="TRANSPOSABLE ELEMENT TC1 TRANSPOSASE"/>
    <property type="match status" value="1"/>
</dbReference>
<feature type="domain" description="Tc1-like transposase DDE" evidence="2">
    <location>
        <begin position="144"/>
        <end position="292"/>
    </location>
</feature>
<name>X6L8N0_RETFI</name>
<evidence type="ECO:0000313" key="4">
    <source>
        <dbReference type="EMBL" id="ETN97406.1"/>
    </source>
</evidence>
<evidence type="ECO:0000259" key="2">
    <source>
        <dbReference type="Pfam" id="PF13358"/>
    </source>
</evidence>
<comment type="caution">
    <text evidence="4">The sequence shown here is derived from an EMBL/GenBank/DDBJ whole genome shotgun (WGS) entry which is preliminary data.</text>
</comment>
<feature type="domain" description="Transposase Tc1-like" evidence="1">
    <location>
        <begin position="67"/>
        <end position="135"/>
    </location>
</feature>
<reference evidence="4 5" key="1">
    <citation type="journal article" date="2013" name="Curr. Biol.">
        <title>The Genome of the Foraminiferan Reticulomyxa filosa.</title>
        <authorList>
            <person name="Glockner G."/>
            <person name="Hulsmann N."/>
            <person name="Schleicher M."/>
            <person name="Noegel A.A."/>
            <person name="Eichinger L."/>
            <person name="Gallinger C."/>
            <person name="Pawlowski J."/>
            <person name="Sierra R."/>
            <person name="Euteneuer U."/>
            <person name="Pillet L."/>
            <person name="Moustafa A."/>
            <person name="Platzer M."/>
            <person name="Groth M."/>
            <person name="Szafranski K."/>
            <person name="Schliwa M."/>
        </authorList>
    </citation>
    <scope>NUCLEOTIDE SEQUENCE [LARGE SCALE GENOMIC DNA]</scope>
</reference>
<dbReference type="GO" id="GO:0015074">
    <property type="term" value="P:DNA integration"/>
    <property type="evidence" value="ECO:0007669"/>
    <property type="project" value="InterPro"/>
</dbReference>
<dbReference type="InterPro" id="IPR009057">
    <property type="entry name" value="Homeodomain-like_sf"/>
</dbReference>
<dbReference type="Pfam" id="PF13358">
    <property type="entry name" value="DDE_3"/>
    <property type="match status" value="1"/>
</dbReference>
<keyword evidence="5" id="KW-1185">Reference proteome</keyword>
<protein>
    <recommendedName>
        <fullName evidence="6">Tc1-like transposase DDE domain-containing protein</fullName>
    </recommendedName>
</protein>
<dbReference type="Proteomes" id="UP000023152">
    <property type="component" value="Unassembled WGS sequence"/>
</dbReference>
<dbReference type="OrthoDB" id="7617040at2759"/>
<proteinExistence type="predicted"/>
<dbReference type="GO" id="GO:0003677">
    <property type="term" value="F:DNA binding"/>
    <property type="evidence" value="ECO:0007669"/>
    <property type="project" value="InterPro"/>
</dbReference>
<evidence type="ECO:0000259" key="1">
    <source>
        <dbReference type="Pfam" id="PF01498"/>
    </source>
</evidence>
<dbReference type="Pfam" id="PF01498">
    <property type="entry name" value="HTH_Tnp_Tc3_2"/>
    <property type="match status" value="1"/>
</dbReference>
<dbReference type="InterPro" id="IPR038717">
    <property type="entry name" value="Tc1-like_DDE_dom"/>
</dbReference>
<dbReference type="InterPro" id="IPR025246">
    <property type="entry name" value="IS30-like_HTH"/>
</dbReference>
<dbReference type="InterPro" id="IPR036397">
    <property type="entry name" value="RNaseH_sf"/>
</dbReference>
<dbReference type="Pfam" id="PF13936">
    <property type="entry name" value="HTH_38"/>
    <property type="match status" value="1"/>
</dbReference>
<dbReference type="NCBIfam" id="NF033545">
    <property type="entry name" value="transpos_IS630"/>
    <property type="match status" value="1"/>
</dbReference>
<evidence type="ECO:0000259" key="3">
    <source>
        <dbReference type="Pfam" id="PF13936"/>
    </source>
</evidence>
<feature type="domain" description="Transposase IS30-like HTH" evidence="3">
    <location>
        <begin position="2"/>
        <end position="43"/>
    </location>
</feature>
<dbReference type="SUPFAM" id="SSF46689">
    <property type="entry name" value="Homeodomain-like"/>
    <property type="match status" value="1"/>
</dbReference>
<gene>
    <name evidence="4" type="ORF">RFI_40123</name>
</gene>
<organism evidence="4 5">
    <name type="scientific">Reticulomyxa filosa</name>
    <dbReference type="NCBI Taxonomy" id="46433"/>
    <lineage>
        <taxon>Eukaryota</taxon>
        <taxon>Sar</taxon>
        <taxon>Rhizaria</taxon>
        <taxon>Retaria</taxon>
        <taxon>Foraminifera</taxon>
        <taxon>Monothalamids</taxon>
        <taxon>Reticulomyxidae</taxon>
        <taxon>Reticulomyxa</taxon>
    </lineage>
</organism>
<dbReference type="PANTHER" id="PTHR23022">
    <property type="entry name" value="TRANSPOSABLE ELEMENT-RELATED"/>
    <property type="match status" value="1"/>
</dbReference>
<dbReference type="Gene3D" id="3.30.420.10">
    <property type="entry name" value="Ribonuclease H-like superfamily/Ribonuclease H"/>
    <property type="match status" value="1"/>
</dbReference>
<dbReference type="Gene3D" id="1.10.10.60">
    <property type="entry name" value="Homeodomain-like"/>
    <property type="match status" value="1"/>
</dbReference>
<evidence type="ECO:0000313" key="5">
    <source>
        <dbReference type="Proteomes" id="UP000023152"/>
    </source>
</evidence>